<dbReference type="Proteomes" id="UP000422221">
    <property type="component" value="Unassembled WGS sequence"/>
</dbReference>
<dbReference type="NCBIfam" id="TIGR04456">
    <property type="entry name" value="LruC_dom"/>
    <property type="match status" value="1"/>
</dbReference>
<dbReference type="Pfam" id="PF16130">
    <property type="entry name" value="DUF4842"/>
    <property type="match status" value="1"/>
</dbReference>
<gene>
    <name evidence="4" type="ORF">F3F73_02985</name>
</gene>
<dbReference type="Pfam" id="PF13448">
    <property type="entry name" value="DUF4114"/>
    <property type="match status" value="1"/>
</dbReference>
<dbReference type="RefSeq" id="WP_130058596.1">
    <property type="nucleotide sequence ID" value="NZ_JADNPJ010000016.1"/>
</dbReference>
<feature type="domain" description="DUF4114" evidence="2">
    <location>
        <begin position="290"/>
        <end position="371"/>
    </location>
</feature>
<reference evidence="4 5" key="1">
    <citation type="journal article" date="2019" name="Nat. Med.">
        <title>A library of human gut bacterial isolates paired with longitudinal multiomics data enables mechanistic microbiome research.</title>
        <authorList>
            <person name="Poyet M."/>
            <person name="Groussin M."/>
            <person name="Gibbons S.M."/>
            <person name="Avila-Pacheco J."/>
            <person name="Jiang X."/>
            <person name="Kearney S.M."/>
            <person name="Perrotta A.R."/>
            <person name="Berdy B."/>
            <person name="Zhao S."/>
            <person name="Lieberman T.D."/>
            <person name="Swanson P.K."/>
            <person name="Smith M."/>
            <person name="Roesemann S."/>
            <person name="Alexander J.E."/>
            <person name="Rich S.A."/>
            <person name="Livny J."/>
            <person name="Vlamakis H."/>
            <person name="Clish C."/>
            <person name="Bullock K."/>
            <person name="Deik A."/>
            <person name="Scott J."/>
            <person name="Pierce K.A."/>
            <person name="Xavier R.J."/>
            <person name="Alm E.J."/>
        </authorList>
    </citation>
    <scope>NUCLEOTIDE SEQUENCE [LARGE SCALE GENOMIC DNA]</scope>
    <source>
        <strain evidence="4 5">BIOML-A10</strain>
    </source>
</reference>
<evidence type="ECO:0000259" key="2">
    <source>
        <dbReference type="Pfam" id="PF13448"/>
    </source>
</evidence>
<sequence length="647" mass="72767">MKKITTRLLCASSILLFGLSSCVKDVDLSQAPEKPVKGDYFDFQTTLNCPIDIDLGLQDYTVSIEIYSENPFEENDGISTKKDIEPIYRGITDAKGILKGKTTLPAYIKKAYIYSPYVGVPFIETEVTASRISAGIEDPKNRSGNTRATTYTYPSDMLVLGNWNESGYPSYLLSERFIFPENELYNITKATTSPYKEEMQSYFPQYFTPGVETGIPIIKETKVNLAMIGKYAPSVSNTILYYTYPTGQLPSSVNDIQKIIAFPVSAGISCGSTIQLHYWNKETNQFEDKFPAGVTIGWGVSSSAFIKGNIGHSSGNHNYYSVNALNTKNGDENNQHTIAIFDKANSSVTIGIEDRPLESQRPNYTDVIMYCHADVEGAIDGSNMAELEKPEDPGPSEEDNYTTYFGLLAFEDLWPDQGDYDLNDVVVYYQSRVYKNMQNRITSTIDEFTPYWDGAGYNNFNGFGYRLSVTPDKVTAVNIAYENYTFTASPLFQFDNKGLEERADNDNAIIIVADNMKQAVKQKGKFTVTTTFGTPQIESAAMLPPYNPFIIINALNERGKELHLPNYVPTKRADSSHFGKGNDLTDESQQMYYISKDNMPYAIHLPNIKDFDCSNEGIRIDEIYPNFTNWVKSNGNENTDWYLHKKE</sequence>
<dbReference type="InterPro" id="IPR032295">
    <property type="entry name" value="DUF4842"/>
</dbReference>
<feature type="domain" description="DUF4842" evidence="3">
    <location>
        <begin position="439"/>
        <end position="642"/>
    </location>
</feature>
<dbReference type="EMBL" id="VWMK01000002">
    <property type="protein sequence ID" value="KAA3769403.1"/>
    <property type="molecule type" value="Genomic_DNA"/>
</dbReference>
<dbReference type="InterPro" id="IPR031025">
    <property type="entry name" value="LruC_dom"/>
</dbReference>
<dbReference type="AlphaFoldDB" id="A0A7J4XN67"/>
<accession>A0A7J4XN67</accession>
<dbReference type="PROSITE" id="PS51257">
    <property type="entry name" value="PROKAR_LIPOPROTEIN"/>
    <property type="match status" value="1"/>
</dbReference>
<proteinExistence type="predicted"/>
<evidence type="ECO:0000256" key="1">
    <source>
        <dbReference type="SAM" id="SignalP"/>
    </source>
</evidence>
<protein>
    <submittedName>
        <fullName evidence="4">LruC domain-containing protein</fullName>
    </submittedName>
</protein>
<feature type="signal peptide" evidence="1">
    <location>
        <begin position="1"/>
        <end position="23"/>
    </location>
</feature>
<keyword evidence="1" id="KW-0732">Signal</keyword>
<feature type="chain" id="PRO_5029794249" evidence="1">
    <location>
        <begin position="24"/>
        <end position="647"/>
    </location>
</feature>
<evidence type="ECO:0000313" key="4">
    <source>
        <dbReference type="EMBL" id="KAA3769403.1"/>
    </source>
</evidence>
<dbReference type="InterPro" id="IPR025193">
    <property type="entry name" value="DUF4114"/>
</dbReference>
<evidence type="ECO:0000313" key="5">
    <source>
        <dbReference type="Proteomes" id="UP000422221"/>
    </source>
</evidence>
<name>A0A7J4XN67_9BACE</name>
<organism evidence="4 5">
    <name type="scientific">Bacteroides salyersiae</name>
    <dbReference type="NCBI Taxonomy" id="291644"/>
    <lineage>
        <taxon>Bacteria</taxon>
        <taxon>Pseudomonadati</taxon>
        <taxon>Bacteroidota</taxon>
        <taxon>Bacteroidia</taxon>
        <taxon>Bacteroidales</taxon>
        <taxon>Bacteroidaceae</taxon>
        <taxon>Bacteroides</taxon>
    </lineage>
</organism>
<comment type="caution">
    <text evidence="4">The sequence shown here is derived from an EMBL/GenBank/DDBJ whole genome shotgun (WGS) entry which is preliminary data.</text>
</comment>
<evidence type="ECO:0000259" key="3">
    <source>
        <dbReference type="Pfam" id="PF16130"/>
    </source>
</evidence>